<dbReference type="InterPro" id="IPR009362">
    <property type="entry name" value="YhcG_C"/>
</dbReference>
<reference evidence="3" key="2">
    <citation type="submission" date="2019-11" db="EMBL/GenBank/DDBJ databases">
        <title>Improved Assembly of Tolypothrix boutellei genome.</title>
        <authorList>
            <person name="Sarangi A.N."/>
            <person name="Mukherjee M."/>
            <person name="Ghosh S."/>
            <person name="Singh D."/>
            <person name="Das A."/>
            <person name="Kant S."/>
            <person name="Prusty A."/>
            <person name="Tripathy S."/>
        </authorList>
    </citation>
    <scope>NUCLEOTIDE SEQUENCE</scope>
    <source>
        <strain evidence="3">VB521301</strain>
    </source>
</reference>
<dbReference type="PANTHER" id="PTHR30547:SF0">
    <property type="entry name" value="BLR8175 PROTEIN"/>
    <property type="match status" value="1"/>
</dbReference>
<keyword evidence="4" id="KW-1185">Reference proteome</keyword>
<dbReference type="Pfam" id="PF17761">
    <property type="entry name" value="DUF1016_N"/>
    <property type="match status" value="1"/>
</dbReference>
<name>A0A8S9T2N6_9CYAN</name>
<feature type="domain" description="YhcG PDDEXK nuclease" evidence="1">
    <location>
        <begin position="174"/>
        <end position="326"/>
    </location>
</feature>
<sequence length="339" mass="39422">MSKQISDDYKNLLIEVKQRIRSAQYEALKAVNKELIALYWDIGKMIITRQQGASWGKSVVEQLARDLQAEFPGISGFSARNIWNMRSFYVTYSQNEKLQPLVAQIGWTHNLVILEKCKDDLEREFYIRMTRKFGWTKNVLIHQLENKAYEKTLLNQTNFDKAIPEEIRDRAKLAVKDEYTFDFLELGDEYSERELEKEILKRVQPFLQEMGGMFAFIGSQYRLEIDDEEYFIDIVLYHRSLKCLVAVELKIGKFLPEYVGKMQFYLAALDDKVKLPDENPSIGIILCKSKNKTIVEYALKESNKPIGVATYQIVSTVPQELQHQLPAPEQVAKLLEGIE</sequence>
<dbReference type="RefSeq" id="WP_038109911.1">
    <property type="nucleotide sequence ID" value="NZ_JHEG04000001.1"/>
</dbReference>
<dbReference type="PANTHER" id="PTHR30547">
    <property type="entry name" value="UNCHARACTERIZED PROTEIN YHCG-RELATED"/>
    <property type="match status" value="1"/>
</dbReference>
<proteinExistence type="predicted"/>
<evidence type="ECO:0000259" key="2">
    <source>
        <dbReference type="Pfam" id="PF17761"/>
    </source>
</evidence>
<reference evidence="3" key="1">
    <citation type="journal article" date="2015" name="Genome Announc.">
        <title>Draft Genome Sequence of Tolypothrix boutellei Strain VB521301.</title>
        <authorList>
            <person name="Chandrababunaidu M.M."/>
            <person name="Singh D."/>
            <person name="Sen D."/>
            <person name="Bhan S."/>
            <person name="Das S."/>
            <person name="Gupta A."/>
            <person name="Adhikary S.P."/>
            <person name="Tripathy S."/>
        </authorList>
    </citation>
    <scope>NUCLEOTIDE SEQUENCE</scope>
    <source>
        <strain evidence="3">VB521301</strain>
    </source>
</reference>
<evidence type="ECO:0000259" key="1">
    <source>
        <dbReference type="Pfam" id="PF06250"/>
    </source>
</evidence>
<dbReference type="Pfam" id="PF06250">
    <property type="entry name" value="YhcG_C"/>
    <property type="match status" value="1"/>
</dbReference>
<dbReference type="EMBL" id="JHEG04000001">
    <property type="protein sequence ID" value="KAF3885819.1"/>
    <property type="molecule type" value="Genomic_DNA"/>
</dbReference>
<dbReference type="InterPro" id="IPR053148">
    <property type="entry name" value="PD-DEXK-like_domain"/>
</dbReference>
<dbReference type="InterPro" id="IPR011856">
    <property type="entry name" value="tRNA_endonuc-like_dom_sf"/>
</dbReference>
<dbReference type="AlphaFoldDB" id="A0A8S9T2N6"/>
<organism evidence="3 4">
    <name type="scientific">Tolypothrix bouteillei VB521301</name>
    <dbReference type="NCBI Taxonomy" id="1479485"/>
    <lineage>
        <taxon>Bacteria</taxon>
        <taxon>Bacillati</taxon>
        <taxon>Cyanobacteriota</taxon>
        <taxon>Cyanophyceae</taxon>
        <taxon>Nostocales</taxon>
        <taxon>Tolypothrichaceae</taxon>
        <taxon>Tolypothrix</taxon>
    </lineage>
</organism>
<dbReference type="InterPro" id="IPR041527">
    <property type="entry name" value="YhcG_N"/>
</dbReference>
<dbReference type="Gene3D" id="3.40.1350.10">
    <property type="match status" value="1"/>
</dbReference>
<dbReference type="Proteomes" id="UP000029738">
    <property type="component" value="Unassembled WGS sequence"/>
</dbReference>
<protein>
    <submittedName>
        <fullName evidence="3">DUF1016 domain-containing protein</fullName>
    </submittedName>
</protein>
<gene>
    <name evidence="3" type="ORF">DA73_0400010320</name>
</gene>
<feature type="domain" description="YhcG N-terminal" evidence="2">
    <location>
        <begin position="15"/>
        <end position="151"/>
    </location>
</feature>
<dbReference type="GO" id="GO:0003676">
    <property type="term" value="F:nucleic acid binding"/>
    <property type="evidence" value="ECO:0007669"/>
    <property type="project" value="InterPro"/>
</dbReference>
<accession>A0A8S9T2N6</accession>
<evidence type="ECO:0000313" key="4">
    <source>
        <dbReference type="Proteomes" id="UP000029738"/>
    </source>
</evidence>
<comment type="caution">
    <text evidence="3">The sequence shown here is derived from an EMBL/GenBank/DDBJ whole genome shotgun (WGS) entry which is preliminary data.</text>
</comment>
<evidence type="ECO:0000313" key="3">
    <source>
        <dbReference type="EMBL" id="KAF3885819.1"/>
    </source>
</evidence>